<dbReference type="PANTHER" id="PTHR43689:SF8">
    <property type="entry name" value="ALPHA_BETA-HYDROLASES SUPERFAMILY PROTEIN"/>
    <property type="match status" value="1"/>
</dbReference>
<gene>
    <name evidence="2" type="ORF">EV191_1011031</name>
</gene>
<feature type="domain" description="AB hydrolase-1" evidence="1">
    <location>
        <begin position="23"/>
        <end position="266"/>
    </location>
</feature>
<name>A0A4R2R5K6_9PSEU</name>
<dbReference type="Proteomes" id="UP000294911">
    <property type="component" value="Unassembled WGS sequence"/>
</dbReference>
<dbReference type="Gene3D" id="3.40.50.1820">
    <property type="entry name" value="alpha/beta hydrolase"/>
    <property type="match status" value="1"/>
</dbReference>
<evidence type="ECO:0000313" key="2">
    <source>
        <dbReference type="EMBL" id="TCP57079.1"/>
    </source>
</evidence>
<dbReference type="Pfam" id="PF12697">
    <property type="entry name" value="Abhydrolase_6"/>
    <property type="match status" value="1"/>
</dbReference>
<evidence type="ECO:0000313" key="3">
    <source>
        <dbReference type="Proteomes" id="UP000294911"/>
    </source>
</evidence>
<dbReference type="InterPro" id="IPR000073">
    <property type="entry name" value="AB_hydrolase_1"/>
</dbReference>
<dbReference type="PRINTS" id="PR00111">
    <property type="entry name" value="ABHYDROLASE"/>
</dbReference>
<dbReference type="AlphaFoldDB" id="A0A4R2R5K6"/>
<dbReference type="PANTHER" id="PTHR43689">
    <property type="entry name" value="HYDROLASE"/>
    <property type="match status" value="1"/>
</dbReference>
<keyword evidence="3" id="KW-1185">Reference proteome</keyword>
<dbReference type="EMBL" id="SLXQ01000001">
    <property type="protein sequence ID" value="TCP57079.1"/>
    <property type="molecule type" value="Genomic_DNA"/>
</dbReference>
<dbReference type="SUPFAM" id="SSF53474">
    <property type="entry name" value="alpha/beta-Hydrolases"/>
    <property type="match status" value="1"/>
</dbReference>
<protein>
    <submittedName>
        <fullName evidence="2">Pimeloyl-ACP methyl ester carboxylesterase</fullName>
    </submittedName>
</protein>
<comment type="caution">
    <text evidence="2">The sequence shown here is derived from an EMBL/GenBank/DDBJ whole genome shotgun (WGS) entry which is preliminary data.</text>
</comment>
<reference evidence="2 3" key="1">
    <citation type="submission" date="2019-03" db="EMBL/GenBank/DDBJ databases">
        <title>Genomic Encyclopedia of Type Strains, Phase IV (KMG-IV): sequencing the most valuable type-strain genomes for metagenomic binning, comparative biology and taxonomic classification.</title>
        <authorList>
            <person name="Goeker M."/>
        </authorList>
    </citation>
    <scope>NUCLEOTIDE SEQUENCE [LARGE SCALE GENOMIC DNA]</scope>
    <source>
        <strain evidence="2 3">DSM 45765</strain>
    </source>
</reference>
<evidence type="ECO:0000259" key="1">
    <source>
        <dbReference type="Pfam" id="PF12697"/>
    </source>
</evidence>
<dbReference type="InterPro" id="IPR029058">
    <property type="entry name" value="AB_hydrolase_fold"/>
</dbReference>
<sequence>MPEIELSAGRIEYQDTGGTGPVIVLLHGLGQNAELWRAVIPELAGFRVLAPTVPYGSHRYSMRPDVPLSPYSVAMLIGEFLKKLELTDVTLVENDGGHAQTLAANRPDRIGRLVVASCEALENYPPGLPGKLIGLAGKIPGGVFLTFQGLRFRAVQRLPIAWGVMTKRGVPRDMARSWLRPVLRQPAIRRDLVRYLRNVRRTAMLTAAEGLRSFPRPALVVWAAEDRMMPVDTGRRLAALLPKGRFAEIPDSYTLIPLDQPVALAAKIRAFLAETA</sequence>
<dbReference type="OrthoDB" id="3400345at2"/>
<organism evidence="2 3">
    <name type="scientific">Tamaricihabitans halophyticus</name>
    <dbReference type="NCBI Taxonomy" id="1262583"/>
    <lineage>
        <taxon>Bacteria</taxon>
        <taxon>Bacillati</taxon>
        <taxon>Actinomycetota</taxon>
        <taxon>Actinomycetes</taxon>
        <taxon>Pseudonocardiales</taxon>
        <taxon>Pseudonocardiaceae</taxon>
        <taxon>Tamaricihabitans</taxon>
    </lineage>
</organism>
<dbReference type="GO" id="GO:0003824">
    <property type="term" value="F:catalytic activity"/>
    <property type="evidence" value="ECO:0007669"/>
    <property type="project" value="UniProtKB-ARBA"/>
</dbReference>
<accession>A0A4R2R5K6</accession>
<dbReference type="RefSeq" id="WP_132875600.1">
    <property type="nucleotide sequence ID" value="NZ_SLXQ01000001.1"/>
</dbReference>
<proteinExistence type="predicted"/>